<dbReference type="Proteomes" id="UP000293142">
    <property type="component" value="Unassembled WGS sequence"/>
</dbReference>
<reference evidence="1 2" key="1">
    <citation type="submission" date="2019-02" db="EMBL/GenBank/DDBJ databases">
        <title>Paenibacillus sp. nov., isolated from surface-sterilized tissue of Thalictrum simplex L.</title>
        <authorList>
            <person name="Tuo L."/>
        </authorList>
    </citation>
    <scope>NUCLEOTIDE SEQUENCE [LARGE SCALE GENOMIC DNA]</scope>
    <source>
        <strain evidence="1 2">N2SHLJ1</strain>
    </source>
</reference>
<comment type="caution">
    <text evidence="1">The sequence shown here is derived from an EMBL/GenBank/DDBJ whole genome shotgun (WGS) entry which is preliminary data.</text>
</comment>
<gene>
    <name evidence="1" type="ORF">EYB31_17240</name>
</gene>
<proteinExistence type="predicted"/>
<evidence type="ECO:0000313" key="2">
    <source>
        <dbReference type="Proteomes" id="UP000293142"/>
    </source>
</evidence>
<keyword evidence="2" id="KW-1185">Reference proteome</keyword>
<dbReference type="AlphaFoldDB" id="A0A4Q9DTR2"/>
<organism evidence="1 2">
    <name type="scientific">Paenibacillus thalictri</name>
    <dbReference type="NCBI Taxonomy" id="2527873"/>
    <lineage>
        <taxon>Bacteria</taxon>
        <taxon>Bacillati</taxon>
        <taxon>Bacillota</taxon>
        <taxon>Bacilli</taxon>
        <taxon>Bacillales</taxon>
        <taxon>Paenibacillaceae</taxon>
        <taxon>Paenibacillus</taxon>
    </lineage>
</organism>
<sequence length="130" mass="14757">MSVYVYSSGPVSHNVETNFRVSVNIENRTTTNQTYRVIVWNTSAALAVKQSMFDTGVVTITGNKTDELSELFTAIAFPNVTSFEVEIRLSSMHMAPWLMIHYYAPYYEGMNVTDLYAGEMFRDFTNAENP</sequence>
<name>A0A4Q9DTR2_9BACL</name>
<accession>A0A4Q9DTR2</accession>
<dbReference type="RefSeq" id="WP_131014608.1">
    <property type="nucleotide sequence ID" value="NZ_SIRE01000011.1"/>
</dbReference>
<dbReference type="OrthoDB" id="2628114at2"/>
<protein>
    <submittedName>
        <fullName evidence="1">Uncharacterized protein</fullName>
    </submittedName>
</protein>
<evidence type="ECO:0000313" key="1">
    <source>
        <dbReference type="EMBL" id="TBL77878.1"/>
    </source>
</evidence>
<dbReference type="EMBL" id="SIRE01000011">
    <property type="protein sequence ID" value="TBL77878.1"/>
    <property type="molecule type" value="Genomic_DNA"/>
</dbReference>